<sequence length="132" mass="14196">MATGEEKSDATICLERRDKDHNSARYLEAGSAGDVPKSLAVVAAASPVGSSAVLSASLFIGMLDLCGGMSTEAFTPCCLRVKFALSHKAKDRFWPIVDLEQLRCQRAVSPNTRLCQYICGAANQLSFLVVRN</sequence>
<accession>A0ABN6TGB1</accession>
<evidence type="ECO:0000313" key="1">
    <source>
        <dbReference type="EMBL" id="BDT59613.1"/>
    </source>
</evidence>
<protein>
    <submittedName>
        <fullName evidence="1">Uncharacterized protein</fullName>
    </submittedName>
</protein>
<name>A0ABN6TGB1_9BURK</name>
<reference evidence="1" key="1">
    <citation type="submission" date="2022-11" db="EMBL/GenBank/DDBJ databases">
        <title>Isolation and characterization of PLA-degrading bacterium Massilia sp. from Antarctic soil.</title>
        <authorList>
            <person name="Sato K."/>
            <person name="Gomez-Fuentes C."/>
            <person name="Ahmad S.A."/>
            <person name="Zulkharnain A."/>
        </authorList>
    </citation>
    <scope>NUCLEOTIDE SEQUENCE</scope>
    <source>
        <strain evidence="1">N-3</strain>
    </source>
</reference>
<proteinExistence type="predicted"/>
<gene>
    <name evidence="1" type="ORF">MasN3_31070</name>
</gene>
<dbReference type="Proteomes" id="UP001163336">
    <property type="component" value="Chromosome"/>
</dbReference>
<keyword evidence="2" id="KW-1185">Reference proteome</keyword>
<organism evidence="1 2">
    <name type="scientific">Massilia varians</name>
    <dbReference type="NCBI Taxonomy" id="457921"/>
    <lineage>
        <taxon>Bacteria</taxon>
        <taxon>Pseudomonadati</taxon>
        <taxon>Pseudomonadota</taxon>
        <taxon>Betaproteobacteria</taxon>
        <taxon>Burkholderiales</taxon>
        <taxon>Oxalobacteraceae</taxon>
        <taxon>Telluria group</taxon>
        <taxon>Massilia</taxon>
    </lineage>
</organism>
<dbReference type="EMBL" id="AP026966">
    <property type="protein sequence ID" value="BDT59613.1"/>
    <property type="molecule type" value="Genomic_DNA"/>
</dbReference>
<evidence type="ECO:0000313" key="2">
    <source>
        <dbReference type="Proteomes" id="UP001163336"/>
    </source>
</evidence>